<dbReference type="RefSeq" id="WP_017455756.1">
    <property type="nucleotide sequence ID" value="NZ_CP016337.1"/>
</dbReference>
<evidence type="ECO:0000313" key="3">
    <source>
        <dbReference type="EMBL" id="SCX41678.1"/>
    </source>
</evidence>
<dbReference type="Proteomes" id="UP000183569">
    <property type="component" value="Unassembled WGS sequence"/>
</dbReference>
<name>A0A1G4XLW3_9ENTR</name>
<accession>A0A1G4XLW3</accession>
<reference evidence="3 4" key="1">
    <citation type="submission" date="2016-10" db="EMBL/GenBank/DDBJ databases">
        <authorList>
            <person name="Varghese N."/>
            <person name="Submissions S."/>
        </authorList>
    </citation>
    <scope>NUCLEOTIDE SEQUENCE [LARGE SCALE GENOMIC DNA]</scope>
    <source>
        <strain evidence="3 4">CGMCC 1.12102</strain>
    </source>
</reference>
<feature type="domain" description="DUF3828" evidence="2">
    <location>
        <begin position="25"/>
        <end position="144"/>
    </location>
</feature>
<dbReference type="Gene3D" id="3.10.450.50">
    <property type="match status" value="1"/>
</dbReference>
<dbReference type="InterPro" id="IPR024289">
    <property type="entry name" value="DUF3828"/>
</dbReference>
<comment type="caution">
    <text evidence="3">The sequence shown here is derived from an EMBL/GenBank/DDBJ whole genome shotgun (WGS) entry which is preliminary data.</text>
</comment>
<evidence type="ECO:0000259" key="2">
    <source>
        <dbReference type="Pfam" id="PF12883"/>
    </source>
</evidence>
<evidence type="ECO:0000313" key="4">
    <source>
        <dbReference type="Proteomes" id="UP000183569"/>
    </source>
</evidence>
<dbReference type="Pfam" id="PF12883">
    <property type="entry name" value="DUF3828"/>
    <property type="match status" value="1"/>
</dbReference>
<dbReference type="AlphaFoldDB" id="A0A1G4XLW3"/>
<dbReference type="GeneID" id="23846817"/>
<gene>
    <name evidence="3" type="ORF">SAMN02927897_01099</name>
</gene>
<keyword evidence="1" id="KW-0732">Signal</keyword>
<dbReference type="EMBL" id="FMUI01000002">
    <property type="protein sequence ID" value="SCX41678.1"/>
    <property type="molecule type" value="Genomic_DNA"/>
</dbReference>
<sequence>MRFALSLLFALYLPFASATPATDAQKSVTAFYRYYLPAFDTTSPPEMVQKPEMRSWVTEKLLTRIATVYEMPEQEILEADYFTYTQDYSPDWIPQLKTAPAKSHGDSQVVDVWLGVEENKSHHLQVWTRNEAGAWKIWRVVDITDNFEQKLY</sequence>
<protein>
    <recommendedName>
        <fullName evidence="2">DUF3828 domain-containing protein</fullName>
    </recommendedName>
</protein>
<feature type="chain" id="PRO_5032517957" description="DUF3828 domain-containing protein" evidence="1">
    <location>
        <begin position="19"/>
        <end position="152"/>
    </location>
</feature>
<evidence type="ECO:0000256" key="1">
    <source>
        <dbReference type="SAM" id="SignalP"/>
    </source>
</evidence>
<proteinExistence type="predicted"/>
<feature type="signal peptide" evidence="1">
    <location>
        <begin position="1"/>
        <end position="18"/>
    </location>
</feature>
<organism evidence="3 4">
    <name type="scientific">Kosakonia sacchari</name>
    <dbReference type="NCBI Taxonomy" id="1158459"/>
    <lineage>
        <taxon>Bacteria</taxon>
        <taxon>Pseudomonadati</taxon>
        <taxon>Pseudomonadota</taxon>
        <taxon>Gammaproteobacteria</taxon>
        <taxon>Enterobacterales</taxon>
        <taxon>Enterobacteriaceae</taxon>
        <taxon>Kosakonia</taxon>
    </lineage>
</organism>